<dbReference type="InterPro" id="IPR000394">
    <property type="entry name" value="RNA_pol_sigma_54"/>
</dbReference>
<evidence type="ECO:0000313" key="13">
    <source>
        <dbReference type="Proteomes" id="UP000317036"/>
    </source>
</evidence>
<dbReference type="OrthoDB" id="9814402at2"/>
<keyword evidence="2" id="KW-0240">DNA-directed RNA polymerase</keyword>
<dbReference type="PANTHER" id="PTHR32248">
    <property type="entry name" value="RNA POLYMERASE SIGMA-54 FACTOR"/>
    <property type="match status" value="1"/>
</dbReference>
<dbReference type="GO" id="GO:0000428">
    <property type="term" value="C:DNA-directed RNA polymerase complex"/>
    <property type="evidence" value="ECO:0007669"/>
    <property type="project" value="UniProtKB-KW"/>
</dbReference>
<feature type="domain" description="RNA polymerase sigma factor 54 core-binding" evidence="11">
    <location>
        <begin position="98"/>
        <end position="285"/>
    </location>
</feature>
<evidence type="ECO:0000256" key="9">
    <source>
        <dbReference type="SAM" id="MobiDB-lite"/>
    </source>
</evidence>
<dbReference type="Pfam" id="PF04552">
    <property type="entry name" value="Sigma54_DBD"/>
    <property type="match status" value="1"/>
</dbReference>
<dbReference type="PANTHER" id="PTHR32248:SF4">
    <property type="entry name" value="RNA POLYMERASE SIGMA-54 FACTOR"/>
    <property type="match status" value="1"/>
</dbReference>
<evidence type="ECO:0000256" key="8">
    <source>
        <dbReference type="ARBA" id="ARBA00023163"/>
    </source>
</evidence>
<evidence type="ECO:0000256" key="3">
    <source>
        <dbReference type="ARBA" id="ARBA00022679"/>
    </source>
</evidence>
<feature type="region of interest" description="Disordered" evidence="9">
    <location>
        <begin position="1"/>
        <end position="22"/>
    </location>
</feature>
<dbReference type="GO" id="GO:0016779">
    <property type="term" value="F:nucleotidyltransferase activity"/>
    <property type="evidence" value="ECO:0007669"/>
    <property type="project" value="UniProtKB-KW"/>
</dbReference>
<keyword evidence="13" id="KW-1185">Reference proteome</keyword>
<dbReference type="PRINTS" id="PR00045">
    <property type="entry name" value="SIGMA54FCT"/>
</dbReference>
<keyword evidence="4" id="KW-0548">Nucleotidyltransferase</keyword>
<dbReference type="Pfam" id="PF00309">
    <property type="entry name" value="Sigma54_AID"/>
    <property type="match status" value="1"/>
</dbReference>
<reference evidence="12 13" key="1">
    <citation type="submission" date="2019-07" db="EMBL/GenBank/DDBJ databases">
        <authorList>
            <person name="Kim J."/>
        </authorList>
    </citation>
    <scope>NUCLEOTIDE SEQUENCE [LARGE SCALE GENOMIC DNA]</scope>
    <source>
        <strain evidence="12 13">JC52</strain>
    </source>
</reference>
<keyword evidence="6" id="KW-0731">Sigma factor</keyword>
<keyword evidence="3" id="KW-0808">Transferase</keyword>
<evidence type="ECO:0000256" key="6">
    <source>
        <dbReference type="ARBA" id="ARBA00023082"/>
    </source>
</evidence>
<evidence type="ECO:0000256" key="4">
    <source>
        <dbReference type="ARBA" id="ARBA00022695"/>
    </source>
</evidence>
<dbReference type="EMBL" id="VNJI01000078">
    <property type="protein sequence ID" value="TVY00263.1"/>
    <property type="molecule type" value="Genomic_DNA"/>
</dbReference>
<dbReference type="Pfam" id="PF04963">
    <property type="entry name" value="Sigma54_CBD"/>
    <property type="match status" value="1"/>
</dbReference>
<dbReference type="PIRSF" id="PIRSF000774">
    <property type="entry name" value="RpoN"/>
    <property type="match status" value="1"/>
</dbReference>
<dbReference type="Gene3D" id="1.10.10.1330">
    <property type="entry name" value="RNA polymerase sigma-54 factor, core-binding domain"/>
    <property type="match status" value="1"/>
</dbReference>
<dbReference type="GO" id="GO:0016987">
    <property type="term" value="F:sigma factor activity"/>
    <property type="evidence" value="ECO:0007669"/>
    <property type="project" value="UniProtKB-KW"/>
</dbReference>
<dbReference type="Proteomes" id="UP000317036">
    <property type="component" value="Unassembled WGS sequence"/>
</dbReference>
<dbReference type="GO" id="GO:0003677">
    <property type="term" value="F:DNA binding"/>
    <property type="evidence" value="ECO:0007669"/>
    <property type="project" value="UniProtKB-KW"/>
</dbReference>
<dbReference type="Gene3D" id="1.10.10.60">
    <property type="entry name" value="Homeodomain-like"/>
    <property type="match status" value="1"/>
</dbReference>
<dbReference type="PROSITE" id="PS50044">
    <property type="entry name" value="SIGMA54_3"/>
    <property type="match status" value="1"/>
</dbReference>
<evidence type="ECO:0000256" key="5">
    <source>
        <dbReference type="ARBA" id="ARBA00023015"/>
    </source>
</evidence>
<dbReference type="PROSITE" id="PS00717">
    <property type="entry name" value="SIGMA54_1"/>
    <property type="match status" value="1"/>
</dbReference>
<comment type="similarity">
    <text evidence="1">Belongs to the sigma-54 factor family.</text>
</comment>
<proteinExistence type="inferred from homology"/>
<dbReference type="GO" id="GO:0006352">
    <property type="term" value="P:DNA-templated transcription initiation"/>
    <property type="evidence" value="ECO:0007669"/>
    <property type="project" value="InterPro"/>
</dbReference>
<evidence type="ECO:0000259" key="11">
    <source>
        <dbReference type="Pfam" id="PF04963"/>
    </source>
</evidence>
<dbReference type="InterPro" id="IPR038709">
    <property type="entry name" value="RpoN_core-bd_sf"/>
</dbReference>
<dbReference type="PROSITE" id="PS00718">
    <property type="entry name" value="SIGMA54_2"/>
    <property type="match status" value="1"/>
</dbReference>
<dbReference type="InterPro" id="IPR007634">
    <property type="entry name" value="RNA_pol_sigma_54_DNA-bd"/>
</dbReference>
<name>A0A559JK58_9BACL</name>
<dbReference type="GO" id="GO:0001216">
    <property type="term" value="F:DNA-binding transcription activator activity"/>
    <property type="evidence" value="ECO:0007669"/>
    <property type="project" value="InterPro"/>
</dbReference>
<protein>
    <submittedName>
        <fullName evidence="12">RNA polymerase factor sigma-54</fullName>
    </submittedName>
</protein>
<evidence type="ECO:0000259" key="10">
    <source>
        <dbReference type="Pfam" id="PF04552"/>
    </source>
</evidence>
<evidence type="ECO:0000256" key="7">
    <source>
        <dbReference type="ARBA" id="ARBA00023125"/>
    </source>
</evidence>
<evidence type="ECO:0000256" key="2">
    <source>
        <dbReference type="ARBA" id="ARBA00022478"/>
    </source>
</evidence>
<dbReference type="InterPro" id="IPR007046">
    <property type="entry name" value="RNA_pol_sigma_54_core-bd"/>
</dbReference>
<dbReference type="NCBIfam" id="TIGR02395">
    <property type="entry name" value="rpoN_sigma"/>
    <property type="match status" value="1"/>
</dbReference>
<evidence type="ECO:0000256" key="1">
    <source>
        <dbReference type="ARBA" id="ARBA00008798"/>
    </source>
</evidence>
<comment type="caution">
    <text evidence="12">The sequence shown here is derived from an EMBL/GenBank/DDBJ whole genome shotgun (WGS) entry which is preliminary data.</text>
</comment>
<keyword evidence="5" id="KW-0805">Transcription regulation</keyword>
<keyword evidence="8" id="KW-0804">Transcription</keyword>
<accession>A0A559JK58</accession>
<gene>
    <name evidence="12" type="primary">rpoN</name>
    <name evidence="12" type="ORF">FPZ49_33565</name>
</gene>
<organism evidence="12 13">
    <name type="scientific">Paenibacillus cremeus</name>
    <dbReference type="NCBI Taxonomy" id="2163881"/>
    <lineage>
        <taxon>Bacteria</taxon>
        <taxon>Bacillati</taxon>
        <taxon>Bacillota</taxon>
        <taxon>Bacilli</taxon>
        <taxon>Bacillales</taxon>
        <taxon>Paenibacillaceae</taxon>
        <taxon>Paenibacillus</taxon>
    </lineage>
</organism>
<dbReference type="AlphaFoldDB" id="A0A559JK58"/>
<sequence>MSKMMLNVNKHKSSKALQPGRVNRMSPGYGMYQQQSAKLQMTPQLRQAIKILQLSTPELLDWVQQELQDNPVLELDGASAGGWEQGVGRRGAGLELLQHAADHQPSLEGHLREQLSFIQPMSRTLRRIVLYMIGNLDTNGYLEPTLDEIALTLHVQADQVEQALAILQSMEPAGVGARGLRECLLLQVRALPDSSPLVPLLIKHHLEAVAGYHVHKLAVQLKASTQEIKLAMNVIKSLNPRPGAAFHAGDVKYMIPDVMIDKVGEQFVVRMNEMAAPRLSLNGQYERMVQEGGGNQEVRQFLRERLNAAAFFVRCIEQRRWTVYRVTQAIAEEQIEFLQKGAAHLRPMNLRQIADKVHLHESTVSRATAGKYAQTPWGVFELSFFFPSGVSRELGEAASSESVKTRLRAWIEQEDRSKPHSDQKLADLLTEEGIQISRRTVAKYREELGLASSVRRKRL</sequence>
<keyword evidence="7" id="KW-0238">DNA-binding</keyword>
<feature type="domain" description="RNA polymerase sigma factor 54 DNA-binding" evidence="10">
    <location>
        <begin position="300"/>
        <end position="458"/>
    </location>
</feature>
<evidence type="ECO:0000313" key="12">
    <source>
        <dbReference type="EMBL" id="TVY00263.1"/>
    </source>
</evidence>